<evidence type="ECO:0000313" key="4">
    <source>
        <dbReference type="Proteomes" id="UP000578531"/>
    </source>
</evidence>
<evidence type="ECO:0000256" key="1">
    <source>
        <dbReference type="SAM" id="MobiDB-lite"/>
    </source>
</evidence>
<gene>
    <name evidence="3" type="ORF">HO173_004010</name>
    <name evidence="2" type="ORF">HO173_013373</name>
</gene>
<feature type="compositionally biased region" description="Polar residues" evidence="1">
    <location>
        <begin position="39"/>
        <end position="51"/>
    </location>
</feature>
<protein>
    <submittedName>
        <fullName evidence="2">Uncharacterized protein</fullName>
    </submittedName>
</protein>
<sequence length="163" mass="17139">MTVHFLLWWTSFTNHLCEAPARERSALHDGSPGCEQPAAASSSHGTLPSNHGSKRLARSTKVGSPKLIWAARADEGAPPEGDLVAGGAGMECVELDGPTAEDPRPDRIDPDDADRGSVSVKVSGTEPKSGAAGAFGGRECDIVLCLERFQGLAQIESSFLQSR</sequence>
<reference evidence="2 4" key="1">
    <citation type="journal article" date="2020" name="Genomics">
        <title>Complete, high-quality genomes from long-read metagenomic sequencing of two wolf lichen thalli reveals enigmatic genome architecture.</title>
        <authorList>
            <person name="McKenzie S.K."/>
            <person name="Walston R.F."/>
            <person name="Allen J.L."/>
        </authorList>
    </citation>
    <scope>NUCLEOTIDE SEQUENCE [LARGE SCALE GENOMIC DNA]</scope>
    <source>
        <strain evidence="2">WasteWater2</strain>
    </source>
</reference>
<comment type="caution">
    <text evidence="2">The sequence shown here is derived from an EMBL/GenBank/DDBJ whole genome shotgun (WGS) entry which is preliminary data.</text>
</comment>
<proteinExistence type="predicted"/>
<feature type="compositionally biased region" description="Basic and acidic residues" evidence="1">
    <location>
        <begin position="101"/>
        <end position="115"/>
    </location>
</feature>
<evidence type="ECO:0000313" key="2">
    <source>
        <dbReference type="EMBL" id="KAF6222540.1"/>
    </source>
</evidence>
<dbReference type="EMBL" id="JACCJC010000012">
    <property type="protein sequence ID" value="KAF6237809.1"/>
    <property type="molecule type" value="Genomic_DNA"/>
</dbReference>
<accession>A0A8H6CFE1</accession>
<dbReference type="Proteomes" id="UP000578531">
    <property type="component" value="Unassembled WGS sequence"/>
</dbReference>
<dbReference type="EMBL" id="JACCJC010000147">
    <property type="protein sequence ID" value="KAF6222540.1"/>
    <property type="molecule type" value="Genomic_DNA"/>
</dbReference>
<organism evidence="2 4">
    <name type="scientific">Letharia columbiana</name>
    <dbReference type="NCBI Taxonomy" id="112416"/>
    <lineage>
        <taxon>Eukaryota</taxon>
        <taxon>Fungi</taxon>
        <taxon>Dikarya</taxon>
        <taxon>Ascomycota</taxon>
        <taxon>Pezizomycotina</taxon>
        <taxon>Lecanoromycetes</taxon>
        <taxon>OSLEUM clade</taxon>
        <taxon>Lecanoromycetidae</taxon>
        <taxon>Lecanorales</taxon>
        <taxon>Lecanorineae</taxon>
        <taxon>Parmeliaceae</taxon>
        <taxon>Letharia</taxon>
    </lineage>
</organism>
<dbReference type="AlphaFoldDB" id="A0A8H6CFE1"/>
<reference evidence="2" key="2">
    <citation type="submission" date="2020-05" db="EMBL/GenBank/DDBJ databases">
        <authorList>
            <person name="Mckenzie S.K."/>
            <person name="Walston R.F."/>
            <person name="Allen J.L."/>
        </authorList>
    </citation>
    <scope>NUCLEOTIDE SEQUENCE</scope>
    <source>
        <strain evidence="2">WasteWater2</strain>
    </source>
</reference>
<keyword evidence="4" id="KW-1185">Reference proteome</keyword>
<dbReference type="RefSeq" id="XP_037167127.1">
    <property type="nucleotide sequence ID" value="XM_037305934.1"/>
</dbReference>
<evidence type="ECO:0000313" key="3">
    <source>
        <dbReference type="EMBL" id="KAF6237809.1"/>
    </source>
</evidence>
<name>A0A8H6CFE1_9LECA</name>
<dbReference type="GeneID" id="59285675"/>
<feature type="region of interest" description="Disordered" evidence="1">
    <location>
        <begin position="25"/>
        <end position="133"/>
    </location>
</feature>